<keyword evidence="4" id="KW-1185">Reference proteome</keyword>
<proteinExistence type="predicted"/>
<dbReference type="InterPro" id="IPR050483">
    <property type="entry name" value="CoA-transferase_III_domain"/>
</dbReference>
<dbReference type="GO" id="GO:0008410">
    <property type="term" value="F:CoA-transferase activity"/>
    <property type="evidence" value="ECO:0007669"/>
    <property type="project" value="TreeGrafter"/>
</dbReference>
<name>A0A6S7EU44_9BURK</name>
<evidence type="ECO:0000313" key="4">
    <source>
        <dbReference type="Proteomes" id="UP000494117"/>
    </source>
</evidence>
<accession>A0A6S7EU44</accession>
<dbReference type="InterPro" id="IPR023606">
    <property type="entry name" value="CoA-Trfase_III_dom_1_sf"/>
</dbReference>
<dbReference type="InterPro" id="IPR003673">
    <property type="entry name" value="CoA-Trfase_fam_III"/>
</dbReference>
<dbReference type="RefSeq" id="WP_175211567.1">
    <property type="nucleotide sequence ID" value="NZ_CADILG010000097.1"/>
</dbReference>
<dbReference type="PANTHER" id="PTHR48207:SF4">
    <property type="entry name" value="BLL6097 PROTEIN"/>
    <property type="match status" value="1"/>
</dbReference>
<dbReference type="Proteomes" id="UP000494117">
    <property type="component" value="Unassembled WGS sequence"/>
</dbReference>
<evidence type="ECO:0000256" key="1">
    <source>
        <dbReference type="ARBA" id="ARBA00022679"/>
    </source>
</evidence>
<dbReference type="EC" id="2.8.3.19" evidence="3"/>
<dbReference type="Pfam" id="PF02515">
    <property type="entry name" value="CoA_transf_3"/>
    <property type="match status" value="1"/>
</dbReference>
<keyword evidence="1 3" id="KW-0808">Transferase</keyword>
<dbReference type="Gene3D" id="3.40.50.10540">
    <property type="entry name" value="Crotonobetainyl-coa:carnitine coa-transferase, domain 1"/>
    <property type="match status" value="1"/>
</dbReference>
<evidence type="ECO:0000313" key="3">
    <source>
        <dbReference type="EMBL" id="CAB3928091.1"/>
    </source>
</evidence>
<protein>
    <submittedName>
        <fullName evidence="3">Acetyl-CoA:oxalate CoA-transferase</fullName>
        <ecNumber evidence="3">2.8.3.19</ecNumber>
    </submittedName>
</protein>
<dbReference type="Gene3D" id="3.30.1540.10">
    <property type="entry name" value="formyl-coa transferase, domain 3"/>
    <property type="match status" value="1"/>
</dbReference>
<organism evidence="3 4">
    <name type="scientific">Achromobacter anxifer</name>
    <dbReference type="NCBI Taxonomy" id="1287737"/>
    <lineage>
        <taxon>Bacteria</taxon>
        <taxon>Pseudomonadati</taxon>
        <taxon>Pseudomonadota</taxon>
        <taxon>Betaproteobacteria</taxon>
        <taxon>Burkholderiales</taxon>
        <taxon>Alcaligenaceae</taxon>
        <taxon>Achromobacter</taxon>
    </lineage>
</organism>
<feature type="region of interest" description="Disordered" evidence="2">
    <location>
        <begin position="1"/>
        <end position="22"/>
    </location>
</feature>
<dbReference type="SUPFAM" id="SSF89796">
    <property type="entry name" value="CoA-transferase family III (CaiB/BaiF)"/>
    <property type="match status" value="1"/>
</dbReference>
<gene>
    <name evidence="3" type="primary">uctC_12</name>
    <name evidence="3" type="ORF">LMG26858_06143</name>
</gene>
<evidence type="ECO:0000256" key="2">
    <source>
        <dbReference type="SAM" id="MobiDB-lite"/>
    </source>
</evidence>
<sequence length="424" mass="45683">MHNDTQRDGQPDKQPETPRPAGALAGMRVIELSQIMAGPTCGMMLADMGADVIKVEKIDGGDDSRQYRDPQINGISAPYLMLNRNKRAIALDLKHPEGKKVLLRMIRDADVVTENFRKGTMEKLGLGYDRLRQENPGLIYCAVSGYGTTGPYADKGGFDLVAQGFSGLMAITGEPGGPPLRTGNSVADINAGLLAAFGVLAAYQHKQRTGEGQIVETSLLEASLQQLYWHAAIYFGSGVSPGPTGSAHVLSAPYQAFPTATDWIIIGGANEKNWQRIAQALDKPEWAEDPRYARNRDRMQNRDQLVEEMSAILKTRSAEEWLDVFDAAGVPAGPVHSIAQALSHPQTIARGMVVEQDHPVAGKVRTVGMPVKLSATPAHYHRAAPRLGEDTIAILGEFGYGAAEIDALIEAGVVTAVDRERAPA</sequence>
<dbReference type="EMBL" id="CADILG010000097">
    <property type="protein sequence ID" value="CAB3928091.1"/>
    <property type="molecule type" value="Genomic_DNA"/>
</dbReference>
<dbReference type="InterPro" id="IPR044855">
    <property type="entry name" value="CoA-Trfase_III_dom3_sf"/>
</dbReference>
<feature type="compositionally biased region" description="Basic and acidic residues" evidence="2">
    <location>
        <begin position="1"/>
        <end position="16"/>
    </location>
</feature>
<dbReference type="AlphaFoldDB" id="A0A6S7EU44"/>
<dbReference type="PANTHER" id="PTHR48207">
    <property type="entry name" value="SUCCINATE--HYDROXYMETHYLGLUTARATE COA-TRANSFERASE"/>
    <property type="match status" value="1"/>
</dbReference>
<reference evidence="3 4" key="1">
    <citation type="submission" date="2020-04" db="EMBL/GenBank/DDBJ databases">
        <authorList>
            <person name="De Canck E."/>
        </authorList>
    </citation>
    <scope>NUCLEOTIDE SEQUENCE [LARGE SCALE GENOMIC DNA]</scope>
    <source>
        <strain evidence="3 4">LMG 26858</strain>
    </source>
</reference>